<proteinExistence type="predicted"/>
<evidence type="ECO:0000256" key="1">
    <source>
        <dbReference type="SAM" id="Coils"/>
    </source>
</evidence>
<accession>A0A373FN16</accession>
<organism evidence="2 3">
    <name type="scientific">Comamonas testosteroni</name>
    <name type="common">Pseudomonas testosteroni</name>
    <dbReference type="NCBI Taxonomy" id="285"/>
    <lineage>
        <taxon>Bacteria</taxon>
        <taxon>Pseudomonadati</taxon>
        <taxon>Pseudomonadota</taxon>
        <taxon>Betaproteobacteria</taxon>
        <taxon>Burkholderiales</taxon>
        <taxon>Comamonadaceae</taxon>
        <taxon>Comamonas</taxon>
    </lineage>
</organism>
<evidence type="ECO:0000313" key="2">
    <source>
        <dbReference type="EMBL" id="RGE44759.1"/>
    </source>
</evidence>
<protein>
    <submittedName>
        <fullName evidence="2">Uncharacterized protein</fullName>
    </submittedName>
</protein>
<dbReference type="AlphaFoldDB" id="A0A373FN16"/>
<name>A0A373FN16_COMTE</name>
<reference evidence="2 3" key="1">
    <citation type="submission" date="2018-08" db="EMBL/GenBank/DDBJ databases">
        <title>Comamonas testosteroni strain SWCO2.</title>
        <authorList>
            <person name="Jiang N."/>
            <person name="Zhang X.Z."/>
        </authorList>
    </citation>
    <scope>NUCLEOTIDE SEQUENCE [LARGE SCALE GENOMIC DNA]</scope>
    <source>
        <strain evidence="2 3">SWCO2</strain>
    </source>
</reference>
<keyword evidence="1" id="KW-0175">Coiled coil</keyword>
<gene>
    <name evidence="2" type="ORF">DZC30_12880</name>
</gene>
<dbReference type="Proteomes" id="UP000261948">
    <property type="component" value="Unassembled WGS sequence"/>
</dbReference>
<keyword evidence="3" id="KW-1185">Reference proteome</keyword>
<comment type="caution">
    <text evidence="2">The sequence shown here is derived from an EMBL/GenBank/DDBJ whole genome shotgun (WGS) entry which is preliminary data.</text>
</comment>
<feature type="coiled-coil region" evidence="1">
    <location>
        <begin position="34"/>
        <end position="61"/>
    </location>
</feature>
<evidence type="ECO:0000313" key="3">
    <source>
        <dbReference type="Proteomes" id="UP000261948"/>
    </source>
</evidence>
<sequence length="186" mass="21577">MRSIESWQNDSKKTFEEDVVVKIKKGQLLILFNVDQTLGGISELEAQLDQARKELNYYRDEILEKYGGSASVNKNYSASKPKKKMWSKNYLRHLKIIDDREAGRGWAEIAIDVFPDGVKDDAGIPLDNNEIISKYYKMMKASIGKPMEYRKVIEKKEEINLVNRIVENKKYNKKLKKVLESVEANK</sequence>
<dbReference type="EMBL" id="QURR01000014">
    <property type="protein sequence ID" value="RGE44759.1"/>
    <property type="molecule type" value="Genomic_DNA"/>
</dbReference>